<feature type="domain" description="Beta-lactamase-related" evidence="1">
    <location>
        <begin position="44"/>
        <end position="340"/>
    </location>
</feature>
<dbReference type="Proteomes" id="UP001290455">
    <property type="component" value="Unassembled WGS sequence"/>
</dbReference>
<keyword evidence="3" id="KW-1185">Reference proteome</keyword>
<dbReference type="GO" id="GO:0016787">
    <property type="term" value="F:hydrolase activity"/>
    <property type="evidence" value="ECO:0007669"/>
    <property type="project" value="UniProtKB-KW"/>
</dbReference>
<dbReference type="InterPro" id="IPR050491">
    <property type="entry name" value="AmpC-like"/>
</dbReference>
<sequence length="366" mass="41752">MEKTKVQIEIEQLFRKKVDKDSQIHNAYLRVHSEKYGIDFDLATGEESIHAEQPFYIASISKLFTSVLFGQFIEQGICSYEDKISKYLDADILNGLHFYKGNDYTNEVKIKHLLNNTSGLHDFFEDKPVKGKPIVELILDEPNHTWTPSEVIHWAKNNMKTHFPPGEGFHYSDTGYHLLGLIIEKITGLPYHEVLSKNILEPLDMKHTHFSRMKPLEESPHEIAKLYIHNTEVTNYESMKSMVFAGGGIVSTTGDLLKFMKALVQYRLLDKETIEKMKSDCGRFFLGIDYGYGVMNIKTIPVLMPAKYNSWGNAGSTGTFMFYHPATDAYIIGSLNQSGYGQKGIRFMLQIADKLLKATKKAEVLM</sequence>
<dbReference type="InterPro" id="IPR001466">
    <property type="entry name" value="Beta-lactam-related"/>
</dbReference>
<comment type="caution">
    <text evidence="2">The sequence shown here is derived from an EMBL/GenBank/DDBJ whole genome shotgun (WGS) entry which is preliminary data.</text>
</comment>
<dbReference type="EC" id="3.-.-.-" evidence="2"/>
<dbReference type="PANTHER" id="PTHR46825">
    <property type="entry name" value="D-ALANYL-D-ALANINE-CARBOXYPEPTIDASE/ENDOPEPTIDASE AMPH"/>
    <property type="match status" value="1"/>
</dbReference>
<gene>
    <name evidence="2" type="ORF">SM124_14590</name>
</gene>
<proteinExistence type="predicted"/>
<dbReference type="SUPFAM" id="SSF56601">
    <property type="entry name" value="beta-lactamase/transpeptidase-like"/>
    <property type="match status" value="1"/>
</dbReference>
<name>A0ABU5J0K7_9BACI</name>
<organism evidence="2 3">
    <name type="scientific">Robertmurraya mangrovi</name>
    <dbReference type="NCBI Taxonomy" id="3098077"/>
    <lineage>
        <taxon>Bacteria</taxon>
        <taxon>Bacillati</taxon>
        <taxon>Bacillota</taxon>
        <taxon>Bacilli</taxon>
        <taxon>Bacillales</taxon>
        <taxon>Bacillaceae</taxon>
        <taxon>Robertmurraya</taxon>
    </lineage>
</organism>
<dbReference type="RefSeq" id="WP_322447241.1">
    <property type="nucleotide sequence ID" value="NZ_JAXOFX010000009.1"/>
</dbReference>
<evidence type="ECO:0000313" key="3">
    <source>
        <dbReference type="Proteomes" id="UP001290455"/>
    </source>
</evidence>
<dbReference type="Gene3D" id="3.40.710.10">
    <property type="entry name" value="DD-peptidase/beta-lactamase superfamily"/>
    <property type="match status" value="1"/>
</dbReference>
<dbReference type="Pfam" id="PF00144">
    <property type="entry name" value="Beta-lactamase"/>
    <property type="match status" value="1"/>
</dbReference>
<dbReference type="EMBL" id="JAXOFX010000009">
    <property type="protein sequence ID" value="MDZ5472943.1"/>
    <property type="molecule type" value="Genomic_DNA"/>
</dbReference>
<accession>A0ABU5J0K7</accession>
<reference evidence="2 3" key="1">
    <citation type="submission" date="2023-11" db="EMBL/GenBank/DDBJ databases">
        <title>Bacillus jintuensis, isolated from a mudflat on the Beibu Gulf coast.</title>
        <authorList>
            <person name="Li M."/>
        </authorList>
    </citation>
    <scope>NUCLEOTIDE SEQUENCE [LARGE SCALE GENOMIC DNA]</scope>
    <source>
        <strain evidence="2 3">31A1R</strain>
    </source>
</reference>
<protein>
    <submittedName>
        <fullName evidence="2">Serine hydrolase</fullName>
        <ecNumber evidence="2">3.-.-.-</ecNumber>
    </submittedName>
</protein>
<dbReference type="PANTHER" id="PTHR46825:SF7">
    <property type="entry name" value="D-ALANYL-D-ALANINE CARBOXYPEPTIDASE"/>
    <property type="match status" value="1"/>
</dbReference>
<evidence type="ECO:0000313" key="2">
    <source>
        <dbReference type="EMBL" id="MDZ5472943.1"/>
    </source>
</evidence>
<keyword evidence="2" id="KW-0378">Hydrolase</keyword>
<evidence type="ECO:0000259" key="1">
    <source>
        <dbReference type="Pfam" id="PF00144"/>
    </source>
</evidence>
<dbReference type="InterPro" id="IPR012338">
    <property type="entry name" value="Beta-lactam/transpept-like"/>
</dbReference>